<dbReference type="AlphaFoldDB" id="A0A165BP08"/>
<feature type="non-terminal residue" evidence="2">
    <location>
        <position position="1"/>
    </location>
</feature>
<dbReference type="PANTHER" id="PTHR33096:SF1">
    <property type="entry name" value="CXC1-LIKE CYSTEINE CLUSTER ASSOCIATED WITH KDZ TRANSPOSASES DOMAIN-CONTAINING PROTEIN"/>
    <property type="match status" value="1"/>
</dbReference>
<dbReference type="InterPro" id="IPR040521">
    <property type="entry name" value="KDZ"/>
</dbReference>
<organism evidence="2 3">
    <name type="scientific">Exidia glandulosa HHB12029</name>
    <dbReference type="NCBI Taxonomy" id="1314781"/>
    <lineage>
        <taxon>Eukaryota</taxon>
        <taxon>Fungi</taxon>
        <taxon>Dikarya</taxon>
        <taxon>Basidiomycota</taxon>
        <taxon>Agaricomycotina</taxon>
        <taxon>Agaricomycetes</taxon>
        <taxon>Auriculariales</taxon>
        <taxon>Exidiaceae</taxon>
        <taxon>Exidia</taxon>
    </lineage>
</organism>
<gene>
    <name evidence="2" type="ORF">EXIGLDRAFT_629247</name>
</gene>
<dbReference type="InParanoid" id="A0A165BP08"/>
<evidence type="ECO:0000313" key="2">
    <source>
        <dbReference type="EMBL" id="KZV80991.1"/>
    </source>
</evidence>
<keyword evidence="3" id="KW-1185">Reference proteome</keyword>
<dbReference type="EMBL" id="KV426429">
    <property type="protein sequence ID" value="KZV80991.1"/>
    <property type="molecule type" value="Genomic_DNA"/>
</dbReference>
<feature type="coiled-coil region" evidence="1">
    <location>
        <begin position="166"/>
        <end position="193"/>
    </location>
</feature>
<evidence type="ECO:0008006" key="4">
    <source>
        <dbReference type="Google" id="ProtNLM"/>
    </source>
</evidence>
<keyword evidence="1" id="KW-0175">Coiled coil</keyword>
<dbReference type="Proteomes" id="UP000077266">
    <property type="component" value="Unassembled WGS sequence"/>
</dbReference>
<dbReference type="STRING" id="1314781.A0A165BP08"/>
<evidence type="ECO:0000313" key="3">
    <source>
        <dbReference type="Proteomes" id="UP000077266"/>
    </source>
</evidence>
<accession>A0A165BP08</accession>
<dbReference type="PANTHER" id="PTHR33096">
    <property type="entry name" value="CXC2 DOMAIN-CONTAINING PROTEIN"/>
    <property type="match status" value="1"/>
</dbReference>
<dbReference type="Pfam" id="PF18758">
    <property type="entry name" value="KDZ"/>
    <property type="match status" value="1"/>
</dbReference>
<name>A0A165BP08_EXIGL</name>
<sequence length="386" mass="44514">VFHAYGHQWACQVVFHPRKRDGFGLTDGEGCERFWSAIRHLIAGLRVSGFNRRMFVLDRQIHAMDTQARWKFGTWIKKRFSEADRRLQEATSILRACGVSEDELGAQWNAQVNAQLVKLPRQSANAGDKVIDKILVYMGTMADLKDELAKDRKLRHSSHKLTSSEAQALKLRMATAERDIQALAADIAQLHESLGTEQSRRFQTLRGNAFLCARVNARALRANIRHALQAHKFERRKLERAYRHQLLQAKEHSQTKDLVHRRERNIGAQVRKYNALVDQMALLAKQGKKPAGRAPLPRKLDSKKLFRLDVDDDIWQEDPGLGPQDEGNLPRWQTDDDVRQGIAALLQKRRCIEESERIRAEVNALAVWWKEEHDALEDFCLDRTRE</sequence>
<reference evidence="2 3" key="1">
    <citation type="journal article" date="2016" name="Mol. Biol. Evol.">
        <title>Comparative Genomics of Early-Diverging Mushroom-Forming Fungi Provides Insights into the Origins of Lignocellulose Decay Capabilities.</title>
        <authorList>
            <person name="Nagy L.G."/>
            <person name="Riley R."/>
            <person name="Tritt A."/>
            <person name="Adam C."/>
            <person name="Daum C."/>
            <person name="Floudas D."/>
            <person name="Sun H."/>
            <person name="Yadav J.S."/>
            <person name="Pangilinan J."/>
            <person name="Larsson K.H."/>
            <person name="Matsuura K."/>
            <person name="Barry K."/>
            <person name="Labutti K."/>
            <person name="Kuo R."/>
            <person name="Ohm R.A."/>
            <person name="Bhattacharya S.S."/>
            <person name="Shirouzu T."/>
            <person name="Yoshinaga Y."/>
            <person name="Martin F.M."/>
            <person name="Grigoriev I.V."/>
            <person name="Hibbett D.S."/>
        </authorList>
    </citation>
    <scope>NUCLEOTIDE SEQUENCE [LARGE SCALE GENOMIC DNA]</scope>
    <source>
        <strain evidence="2 3">HHB12029</strain>
    </source>
</reference>
<evidence type="ECO:0000256" key="1">
    <source>
        <dbReference type="SAM" id="Coils"/>
    </source>
</evidence>
<protein>
    <recommendedName>
        <fullName evidence="4">CxC1-like cysteine cluster associated with KDZ transposases domain-containing protein</fullName>
    </recommendedName>
</protein>
<proteinExistence type="predicted"/>
<dbReference type="OrthoDB" id="3364670at2759"/>